<feature type="domain" description="CusB-like beta-barrel" evidence="4">
    <location>
        <begin position="211"/>
        <end position="284"/>
    </location>
</feature>
<dbReference type="FunFam" id="2.40.30.170:FF:000010">
    <property type="entry name" value="Efflux RND transporter periplasmic adaptor subunit"/>
    <property type="match status" value="1"/>
</dbReference>
<dbReference type="Proteomes" id="UP000006633">
    <property type="component" value="Chromosome"/>
</dbReference>
<evidence type="ECO:0000259" key="3">
    <source>
        <dbReference type="Pfam" id="PF25917"/>
    </source>
</evidence>
<dbReference type="eggNOG" id="COG0845">
    <property type="taxonomic scope" value="Bacteria"/>
</dbReference>
<keyword evidence="6" id="KW-1185">Reference proteome</keyword>
<dbReference type="Gene3D" id="2.40.30.170">
    <property type="match status" value="1"/>
</dbReference>
<name>D7A416_ANCN5</name>
<accession>D7A416</accession>
<keyword evidence="2" id="KW-0175">Coiled coil</keyword>
<dbReference type="NCBIfam" id="TIGR01730">
    <property type="entry name" value="RND_mfp"/>
    <property type="match status" value="1"/>
</dbReference>
<dbReference type="GO" id="GO:0015562">
    <property type="term" value="F:efflux transmembrane transporter activity"/>
    <property type="evidence" value="ECO:0007669"/>
    <property type="project" value="TreeGrafter"/>
</dbReference>
<feature type="domain" description="Multidrug resistance protein MdtA-like barrel-sandwich hybrid" evidence="3">
    <location>
        <begin position="78"/>
        <end position="200"/>
    </location>
</feature>
<evidence type="ECO:0000256" key="2">
    <source>
        <dbReference type="SAM" id="Coils"/>
    </source>
</evidence>
<dbReference type="Pfam" id="PF25954">
    <property type="entry name" value="Beta-barrel_RND_2"/>
    <property type="match status" value="1"/>
</dbReference>
<protein>
    <submittedName>
        <fullName evidence="5">Efflux transporter, RND family, MFP subunit</fullName>
    </submittedName>
</protein>
<evidence type="ECO:0000313" key="5">
    <source>
        <dbReference type="EMBL" id="ADH87836.1"/>
    </source>
</evidence>
<dbReference type="InterPro" id="IPR058625">
    <property type="entry name" value="MdtA-like_BSH"/>
</dbReference>
<evidence type="ECO:0000259" key="4">
    <source>
        <dbReference type="Pfam" id="PF25954"/>
    </source>
</evidence>
<dbReference type="InterPro" id="IPR058792">
    <property type="entry name" value="Beta-barrel_RND_2"/>
</dbReference>
<evidence type="ECO:0000256" key="1">
    <source>
        <dbReference type="ARBA" id="ARBA00009477"/>
    </source>
</evidence>
<dbReference type="STRING" id="639283.Snov_0503"/>
<dbReference type="Gene3D" id="1.10.287.470">
    <property type="entry name" value="Helix hairpin bin"/>
    <property type="match status" value="1"/>
</dbReference>
<dbReference type="RefSeq" id="WP_013165341.1">
    <property type="nucleotide sequence ID" value="NC_014217.1"/>
</dbReference>
<dbReference type="Pfam" id="PF25917">
    <property type="entry name" value="BSH_RND"/>
    <property type="match status" value="1"/>
</dbReference>
<dbReference type="InterPro" id="IPR006143">
    <property type="entry name" value="RND_pump_MFP"/>
</dbReference>
<feature type="coiled-coil region" evidence="2">
    <location>
        <begin position="111"/>
        <end position="138"/>
    </location>
</feature>
<dbReference type="Gene3D" id="2.40.420.20">
    <property type="match status" value="1"/>
</dbReference>
<dbReference type="Gene3D" id="2.40.50.100">
    <property type="match status" value="1"/>
</dbReference>
<dbReference type="AlphaFoldDB" id="D7A416"/>
<dbReference type="PANTHER" id="PTHR30469">
    <property type="entry name" value="MULTIDRUG RESISTANCE PROTEIN MDTA"/>
    <property type="match status" value="1"/>
</dbReference>
<proteinExistence type="inferred from homology"/>
<comment type="similarity">
    <text evidence="1">Belongs to the membrane fusion protein (MFP) (TC 8.A.1) family.</text>
</comment>
<dbReference type="HOGENOM" id="CLU_018816_1_2_5"/>
<dbReference type="KEGG" id="sno:Snov_0503"/>
<reference evidence="5 6" key="1">
    <citation type="journal article" date="2012" name="Stand. Genomic Sci.">
        <title>Complete genome sequence of the facultatively chemolithoautotrophic and methylotrophic alpha Proteobacterium Starkeya novella type strain (ATCC 8093(T)).</title>
        <authorList>
            <person name="Kappler U."/>
            <person name="Davenport K."/>
            <person name="Beatson S."/>
            <person name="Lucas S."/>
            <person name="Lapidus A."/>
            <person name="Copeland A."/>
            <person name="Berry K.W."/>
            <person name="Glavina Del Rio T."/>
            <person name="Hammon N."/>
            <person name="Dalin E."/>
            <person name="Tice H."/>
            <person name="Pitluck S."/>
            <person name="Richardson P."/>
            <person name="Bruce D."/>
            <person name="Goodwin L.A."/>
            <person name="Han C."/>
            <person name="Tapia R."/>
            <person name="Detter J.C."/>
            <person name="Chang Y.J."/>
            <person name="Jeffries C.D."/>
            <person name="Land M."/>
            <person name="Hauser L."/>
            <person name="Kyrpides N.C."/>
            <person name="Goker M."/>
            <person name="Ivanova N."/>
            <person name="Klenk H.P."/>
            <person name="Woyke T."/>
        </authorList>
    </citation>
    <scope>NUCLEOTIDE SEQUENCE [LARGE SCALE GENOMIC DNA]</scope>
    <source>
        <strain evidence="6">ATCC 8093 / DSM 506 / JCM 20403 / CCM 1077 / IAM 12100 / NBRC 12443 / NCIMB 10456</strain>
    </source>
</reference>
<dbReference type="GO" id="GO:1990281">
    <property type="term" value="C:efflux pump complex"/>
    <property type="evidence" value="ECO:0007669"/>
    <property type="project" value="TreeGrafter"/>
</dbReference>
<gene>
    <name evidence="5" type="ordered locus">Snov_0503</name>
</gene>
<evidence type="ECO:0000313" key="6">
    <source>
        <dbReference type="Proteomes" id="UP000006633"/>
    </source>
</evidence>
<dbReference type="SUPFAM" id="SSF111369">
    <property type="entry name" value="HlyD-like secretion proteins"/>
    <property type="match status" value="1"/>
</dbReference>
<organism evidence="5 6">
    <name type="scientific">Ancylobacter novellus (strain ATCC 8093 / DSM 506 / JCM 20403 / CCM 1077 / IAM 12100 / NBRC 12443 / NCIMB 10456)</name>
    <name type="common">Starkeya novella</name>
    <dbReference type="NCBI Taxonomy" id="639283"/>
    <lineage>
        <taxon>Bacteria</taxon>
        <taxon>Pseudomonadati</taxon>
        <taxon>Pseudomonadota</taxon>
        <taxon>Alphaproteobacteria</taxon>
        <taxon>Hyphomicrobiales</taxon>
        <taxon>Xanthobacteraceae</taxon>
        <taxon>Ancylobacter</taxon>
    </lineage>
</organism>
<sequence length="366" mass="38606">MRRSTGVLLTVAVLVGAGALAQQRGWIDVGALVGGRGEANAAAEPKPAPHIPVEVAPARQVTVTTDISSIGSLQSDESVKVASEVAGRIQEIRFKEGEQVKAGDVLVQLDAALVKASLDETEARLDLAEANFSRAQKLQASGSGTARALDEAQAELNTSRALLHSQRVQIAKHTITAPFDGVVGLRSVSNGAYIDTGDELVNLEKIDTLKLDFKVPERHLASVSPGQTVMVSVDALPSRTFTGTIYAIDPMVDVNGRSLSVRARLDNAQMALRPGLFARVTIKGRETRDAVFVPESAIVPRGQERLVWQVVDGKAREAKVQLGQRGNGEVEIKGVPAGATIVVAGQGRLQPDALVEVVTPPPAPQG</sequence>
<dbReference type="EMBL" id="CP002026">
    <property type="protein sequence ID" value="ADH87836.1"/>
    <property type="molecule type" value="Genomic_DNA"/>
</dbReference>